<dbReference type="Gene3D" id="3.40.190.10">
    <property type="entry name" value="Periplasmic binding protein-like II"/>
    <property type="match status" value="1"/>
</dbReference>
<dbReference type="AlphaFoldDB" id="A0A926FNA5"/>
<organism evidence="1">
    <name type="scientific">Aeromonas hydrophila</name>
    <dbReference type="NCBI Taxonomy" id="644"/>
    <lineage>
        <taxon>Bacteria</taxon>
        <taxon>Pseudomonadati</taxon>
        <taxon>Pseudomonadota</taxon>
        <taxon>Gammaproteobacteria</taxon>
        <taxon>Aeromonadales</taxon>
        <taxon>Aeromonadaceae</taxon>
        <taxon>Aeromonas</taxon>
    </lineage>
</organism>
<evidence type="ECO:0000313" key="1">
    <source>
        <dbReference type="EMBL" id="MBC8673765.1"/>
    </source>
</evidence>
<protein>
    <submittedName>
        <fullName evidence="1">Uncharacterized protein</fullName>
    </submittedName>
</protein>
<comment type="caution">
    <text evidence="1">The sequence shown here is derived from an EMBL/GenBank/DDBJ whole genome shotgun (WGS) entry which is preliminary data.</text>
</comment>
<proteinExistence type="predicted"/>
<accession>A0A926FNA5</accession>
<dbReference type="EMBL" id="JACLAN010000001">
    <property type="protein sequence ID" value="MBC8673765.1"/>
    <property type="molecule type" value="Genomic_DNA"/>
</dbReference>
<name>A0A926FNA5_AERHY</name>
<dbReference type="SUPFAM" id="SSF53850">
    <property type="entry name" value="Periplasmic binding protein-like II"/>
    <property type="match status" value="1"/>
</dbReference>
<reference evidence="1" key="1">
    <citation type="submission" date="2020-07" db="EMBL/GenBank/DDBJ databases">
        <title>Carbapenem Resistant Aeromonas hydrophila Carrying blacphA7 Isolated from Two Solid Organ Transplant Patients.</title>
        <authorList>
            <person name="Hilt E."/>
            <person name="Fitzwater S.P."/>
            <person name="Ward K."/>
            <person name="De St Maurice A."/>
            <person name="Chandrasekaran S."/>
            <person name="Garner O.B."/>
            <person name="Yang S."/>
        </authorList>
    </citation>
    <scope>NUCLEOTIDE SEQUENCE</scope>
    <source>
        <strain evidence="1">B-1</strain>
    </source>
</reference>
<sequence>MKADGRYVPLAMSGSESWVSSELGFQNIGPNYWKGEDGRLALIGGRSVLTTRPTSRCSRSWRAGAPSAKVASRDYAATNELFTSGKAAFYVAGSWEIAPSPARWTLA</sequence>
<gene>
    <name evidence="1" type="ORF">H2136_02400</name>
</gene>